<evidence type="ECO:0000256" key="1">
    <source>
        <dbReference type="SAM" id="MobiDB-lite"/>
    </source>
</evidence>
<dbReference type="Proteomes" id="UP000243904">
    <property type="component" value="Chromosome I"/>
</dbReference>
<evidence type="ECO:0000256" key="2">
    <source>
        <dbReference type="SAM" id="SignalP"/>
    </source>
</evidence>
<evidence type="ECO:0000313" key="4">
    <source>
        <dbReference type="Proteomes" id="UP000243904"/>
    </source>
</evidence>
<gene>
    <name evidence="3" type="ORF">SAMN05444158_7371</name>
</gene>
<reference evidence="4" key="1">
    <citation type="submission" date="2016-10" db="EMBL/GenBank/DDBJ databases">
        <authorList>
            <person name="Varghese N."/>
            <person name="Submissions S."/>
        </authorList>
    </citation>
    <scope>NUCLEOTIDE SEQUENCE [LARGE SCALE GENOMIC DNA]</scope>
    <source>
        <strain evidence="4">GAS369</strain>
    </source>
</reference>
<keyword evidence="4" id="KW-1185">Reference proteome</keyword>
<keyword evidence="2" id="KW-0732">Signal</keyword>
<organism evidence="3 4">
    <name type="scientific">Bradyrhizobium canariense</name>
    <dbReference type="NCBI Taxonomy" id="255045"/>
    <lineage>
        <taxon>Bacteria</taxon>
        <taxon>Pseudomonadati</taxon>
        <taxon>Pseudomonadota</taxon>
        <taxon>Alphaproteobacteria</taxon>
        <taxon>Hyphomicrobiales</taxon>
        <taxon>Nitrobacteraceae</taxon>
        <taxon>Bradyrhizobium</taxon>
    </lineage>
</organism>
<evidence type="ECO:0000313" key="3">
    <source>
        <dbReference type="EMBL" id="SDT59727.1"/>
    </source>
</evidence>
<feature type="region of interest" description="Disordered" evidence="1">
    <location>
        <begin position="41"/>
        <end position="62"/>
    </location>
</feature>
<sequence length="81" mass="9156">MRISKLLWITMFGVSMGSGTVWAQGTKDPSNPVPSMVFPIRPRDEPAPSTAVPNTSHTRRQGTVQLQPIYRYPGYRARVRR</sequence>
<feature type="chain" id="PRO_5009270171" evidence="2">
    <location>
        <begin position="24"/>
        <end position="81"/>
    </location>
</feature>
<proteinExistence type="predicted"/>
<dbReference type="AlphaFoldDB" id="A0A1H2BNU0"/>
<accession>A0A1H2BNU0</accession>
<feature type="signal peptide" evidence="2">
    <location>
        <begin position="1"/>
        <end position="23"/>
    </location>
</feature>
<name>A0A1H2BNU0_9BRAD</name>
<feature type="compositionally biased region" description="Polar residues" evidence="1">
    <location>
        <begin position="51"/>
        <end position="62"/>
    </location>
</feature>
<protein>
    <submittedName>
        <fullName evidence="3">Uncharacterized protein</fullName>
    </submittedName>
</protein>
<dbReference type="EMBL" id="LT629750">
    <property type="protein sequence ID" value="SDT59727.1"/>
    <property type="molecule type" value="Genomic_DNA"/>
</dbReference>